<sequence>MRNVVQVEAGGDGNVTSEEDESAATAAAKQHLFCYWWWRSAPEFDDHGRPDERLYPTTVAEVSTLSPRLRVLKEMERLALVSHDSLDDLRHKLLSYHAGDFWVPAGGVRKEEVAIPEVITILLVGPTGSGKSSLVNLMYSVLGRSSLIPFAHTSSEGKGTTRCLEEHNVLRSLRNGFCVYDSRGFDYDHTADGLREAAGWVEDGVRHRQPCGGGVDGDTLEENLGDGSPPPRFARRRVNCVVVVANMAEIFRGIKAGDTRPLDATRALFLSPSLQLCGEKPLLVLTHGDELSVEERIEGRVKVCELLGVPEATGAYDVACLNEYGLPVEELDPATAYALAEAVYRALLVADRRHPPRHRAKERLLQALSWLMWSLAAFFAFLSFCFSKLSKPGHWKLKNKSP</sequence>
<protein>
    <submittedName>
        <fullName evidence="3">Uncharacterized protein</fullName>
    </submittedName>
</protein>
<dbReference type="Proteomes" id="UP000663760">
    <property type="component" value="Chromosome 6"/>
</dbReference>
<gene>
    <name evidence="3" type="ORF">SI8410_06009021</name>
</gene>
<dbReference type="SUPFAM" id="SSF52540">
    <property type="entry name" value="P-loop containing nucleoside triphosphate hydrolases"/>
    <property type="match status" value="1"/>
</dbReference>
<evidence type="ECO:0000256" key="2">
    <source>
        <dbReference type="SAM" id="Phobius"/>
    </source>
</evidence>
<feature type="region of interest" description="Disordered" evidence="1">
    <location>
        <begin position="1"/>
        <end position="22"/>
    </location>
</feature>
<keyword evidence="2" id="KW-1133">Transmembrane helix</keyword>
<organism evidence="3 4">
    <name type="scientific">Spirodela intermedia</name>
    <name type="common">Intermediate duckweed</name>
    <dbReference type="NCBI Taxonomy" id="51605"/>
    <lineage>
        <taxon>Eukaryota</taxon>
        <taxon>Viridiplantae</taxon>
        <taxon>Streptophyta</taxon>
        <taxon>Embryophyta</taxon>
        <taxon>Tracheophyta</taxon>
        <taxon>Spermatophyta</taxon>
        <taxon>Magnoliopsida</taxon>
        <taxon>Liliopsida</taxon>
        <taxon>Araceae</taxon>
        <taxon>Lemnoideae</taxon>
        <taxon>Spirodela</taxon>
    </lineage>
</organism>
<evidence type="ECO:0000313" key="3">
    <source>
        <dbReference type="EMBL" id="CAA7398356.1"/>
    </source>
</evidence>
<dbReference type="OrthoDB" id="740966at2759"/>
<dbReference type="PANTHER" id="PTHR14241">
    <property type="entry name" value="INTERFERON-INDUCED PROTEIN 44"/>
    <property type="match status" value="1"/>
</dbReference>
<dbReference type="Gene3D" id="3.40.50.300">
    <property type="entry name" value="P-loop containing nucleotide triphosphate hydrolases"/>
    <property type="match status" value="1"/>
</dbReference>
<keyword evidence="2" id="KW-0472">Membrane</keyword>
<evidence type="ECO:0000313" key="4">
    <source>
        <dbReference type="Proteomes" id="UP000663760"/>
    </source>
</evidence>
<reference evidence="3" key="1">
    <citation type="submission" date="2020-02" db="EMBL/GenBank/DDBJ databases">
        <authorList>
            <person name="Scholz U."/>
            <person name="Mascher M."/>
            <person name="Fiebig A."/>
        </authorList>
    </citation>
    <scope>NUCLEOTIDE SEQUENCE</scope>
</reference>
<feature type="transmembrane region" description="Helical" evidence="2">
    <location>
        <begin position="367"/>
        <end position="386"/>
    </location>
</feature>
<accession>A0A7I8KM44</accession>
<keyword evidence="2" id="KW-0812">Transmembrane</keyword>
<evidence type="ECO:0000256" key="1">
    <source>
        <dbReference type="SAM" id="MobiDB-lite"/>
    </source>
</evidence>
<dbReference type="InterPro" id="IPR027417">
    <property type="entry name" value="P-loop_NTPase"/>
</dbReference>
<proteinExistence type="predicted"/>
<dbReference type="AlphaFoldDB" id="A0A7I8KM44"/>
<dbReference type="PANTHER" id="PTHR14241:SF24">
    <property type="entry name" value="G DOMAIN-CONTAINING PROTEIN"/>
    <property type="match status" value="1"/>
</dbReference>
<keyword evidence="4" id="KW-1185">Reference proteome</keyword>
<name>A0A7I8KM44_SPIIN</name>
<dbReference type="EMBL" id="LR746269">
    <property type="protein sequence ID" value="CAA7398356.1"/>
    <property type="molecule type" value="Genomic_DNA"/>
</dbReference>